<organism evidence="1 2">
    <name type="scientific">Caballeronia udeis</name>
    <dbReference type="NCBI Taxonomy" id="1232866"/>
    <lineage>
        <taxon>Bacteria</taxon>
        <taxon>Pseudomonadati</taxon>
        <taxon>Pseudomonadota</taxon>
        <taxon>Betaproteobacteria</taxon>
        <taxon>Burkholderiales</taxon>
        <taxon>Burkholderiaceae</taxon>
        <taxon>Caballeronia</taxon>
    </lineage>
</organism>
<gene>
    <name evidence="1" type="ORF">ABH943_008707</name>
</gene>
<accession>A0ABW8MY42</accession>
<sequence length="86" mass="9676">MKHFETLVQDHLAKILNRPASESKVLHMDQDLRFTYGLTSLDRIILMTDVCKDAGVALTSIDEDEIAALHTPCDIVNLISRKAVNR</sequence>
<keyword evidence="2" id="KW-1185">Reference proteome</keyword>
<dbReference type="EMBL" id="JBIYDN010000057">
    <property type="protein sequence ID" value="MFK4448663.1"/>
    <property type="molecule type" value="Genomic_DNA"/>
</dbReference>
<dbReference type="Proteomes" id="UP001620514">
    <property type="component" value="Unassembled WGS sequence"/>
</dbReference>
<dbReference type="RefSeq" id="WP_404615134.1">
    <property type="nucleotide sequence ID" value="NZ_JBIYDN010000057.1"/>
</dbReference>
<dbReference type="SUPFAM" id="SSF47336">
    <property type="entry name" value="ACP-like"/>
    <property type="match status" value="1"/>
</dbReference>
<comment type="caution">
    <text evidence="1">The sequence shown here is derived from an EMBL/GenBank/DDBJ whole genome shotgun (WGS) entry which is preliminary data.</text>
</comment>
<evidence type="ECO:0000313" key="2">
    <source>
        <dbReference type="Proteomes" id="UP001620514"/>
    </source>
</evidence>
<dbReference type="InterPro" id="IPR036736">
    <property type="entry name" value="ACP-like_sf"/>
</dbReference>
<protein>
    <submittedName>
        <fullName evidence="1">Acyl carrier protein</fullName>
    </submittedName>
</protein>
<name>A0ABW8MY42_9BURK</name>
<reference evidence="1 2" key="2">
    <citation type="submission" date="2024-11" db="EMBL/GenBank/DDBJ databases">
        <title>Using genomics to understand microbial adaptation to soil warming.</title>
        <authorList>
            <person name="Deangelis K.M. PhD."/>
        </authorList>
    </citation>
    <scope>NUCLEOTIDE SEQUENCE [LARGE SCALE GENOMIC DNA]</scope>
    <source>
        <strain evidence="1 2">GAS97</strain>
    </source>
</reference>
<evidence type="ECO:0000313" key="1">
    <source>
        <dbReference type="EMBL" id="MFK4448663.1"/>
    </source>
</evidence>
<dbReference type="Gene3D" id="1.10.1200.10">
    <property type="entry name" value="ACP-like"/>
    <property type="match status" value="1"/>
</dbReference>
<proteinExistence type="predicted"/>
<reference evidence="1 2" key="1">
    <citation type="submission" date="2024-10" db="EMBL/GenBank/DDBJ databases">
        <authorList>
            <person name="Deangelis K."/>
            <person name="Huntemann M."/>
            <person name="Clum A."/>
            <person name="Wang J."/>
            <person name="Palaniappan K."/>
            <person name="Ritter S."/>
            <person name="Chen I.-M."/>
            <person name="Stamatis D."/>
            <person name="Reddy T."/>
            <person name="O'Malley R."/>
            <person name="Daum C."/>
            <person name="Ng V."/>
            <person name="Ivanova N."/>
            <person name="Kyrpides N."/>
            <person name="Woyke T."/>
        </authorList>
    </citation>
    <scope>NUCLEOTIDE SEQUENCE [LARGE SCALE GENOMIC DNA]</scope>
    <source>
        <strain evidence="1 2">GAS97</strain>
    </source>
</reference>